<reference evidence="1 2" key="1">
    <citation type="submission" date="2013-06" db="EMBL/GenBank/DDBJ databases">
        <authorList>
            <person name="Weinstock G."/>
            <person name="Sodergren E."/>
            <person name="Clifton S."/>
            <person name="Fulton L."/>
            <person name="Fulton B."/>
            <person name="Courtney L."/>
            <person name="Fronick C."/>
            <person name="Harrison M."/>
            <person name="Strong C."/>
            <person name="Farmer C."/>
            <person name="Delahaunty K."/>
            <person name="Markovic C."/>
            <person name="Hall O."/>
            <person name="Minx P."/>
            <person name="Tomlinson C."/>
            <person name="Mitreva M."/>
            <person name="Nelson J."/>
            <person name="Hou S."/>
            <person name="Wollam A."/>
            <person name="Pepin K.H."/>
            <person name="Johnson M."/>
            <person name="Bhonagiri V."/>
            <person name="Nash W.E."/>
            <person name="Warren W."/>
            <person name="Chinwalla A."/>
            <person name="Mardis E.R."/>
            <person name="Wilson R.K."/>
        </authorList>
    </citation>
    <scope>NUCLEOTIDE SEQUENCE [LARGE SCALE GENOMIC DNA]</scope>
    <source>
        <strain evidence="1 2">ATCC 51271</strain>
    </source>
</reference>
<dbReference type="HOGENOM" id="CLU_1516533_0_0_9"/>
<organism evidence="1 2">
    <name type="scientific">Catonella morbi ATCC 51271</name>
    <dbReference type="NCBI Taxonomy" id="592026"/>
    <lineage>
        <taxon>Bacteria</taxon>
        <taxon>Bacillati</taxon>
        <taxon>Bacillota</taxon>
        <taxon>Clostridia</taxon>
        <taxon>Lachnospirales</taxon>
        <taxon>Lachnospiraceae</taxon>
        <taxon>Catonella</taxon>
    </lineage>
</organism>
<comment type="caution">
    <text evidence="1">The sequence shown here is derived from an EMBL/GenBank/DDBJ whole genome shotgun (WGS) entry which is preliminary data.</text>
</comment>
<keyword evidence="2" id="KW-1185">Reference proteome</keyword>
<name>V2Z753_9FIRM</name>
<dbReference type="eggNOG" id="ENOG5032YNV">
    <property type="taxonomic scope" value="Bacteria"/>
</dbReference>
<proteinExistence type="predicted"/>
<evidence type="ECO:0000313" key="2">
    <source>
        <dbReference type="Proteomes" id="UP000018227"/>
    </source>
</evidence>
<evidence type="ECO:0000313" key="1">
    <source>
        <dbReference type="EMBL" id="ESL02750.1"/>
    </source>
</evidence>
<protein>
    <submittedName>
        <fullName evidence="1">Uncharacterized protein</fullName>
    </submittedName>
</protein>
<gene>
    <name evidence="1" type="ORF">GCWU0000282_001620</name>
</gene>
<dbReference type="RefSeq" id="WP_023354492.1">
    <property type="nucleotide sequence ID" value="NZ_KI535368.1"/>
</dbReference>
<dbReference type="Proteomes" id="UP000018227">
    <property type="component" value="Unassembled WGS sequence"/>
</dbReference>
<dbReference type="AlphaFoldDB" id="V2Z753"/>
<accession>V2Z753</accession>
<dbReference type="OrthoDB" id="1665489at2"/>
<sequence length="199" mass="23916">MEELLYDVSTLARIIIESDLSAKAISRFLSRIWNYEGLYLPINYRFNKRKFFTEVLDEVCYWQNKKDFDKELSGVNNDLQSIGSEITYIAEDDYYNLKSYFMEIRLRIIFLDNKDYIRMKLRTLLQDHGYKRRTAGLNSYFKQCMYFYHIKTFVRGGVLCDIEKIALDDMIVFRVLDNPREYIEAFELYKESGLNSYSK</sequence>
<dbReference type="EMBL" id="ACIL03000013">
    <property type="protein sequence ID" value="ESL02750.1"/>
    <property type="molecule type" value="Genomic_DNA"/>
</dbReference>